<dbReference type="PANTHER" id="PTHR43415">
    <property type="entry name" value="SPERMIDINE N(1)-ACETYLTRANSFERASE"/>
    <property type="match status" value="1"/>
</dbReference>
<dbReference type="PROSITE" id="PS51186">
    <property type="entry name" value="GNAT"/>
    <property type="match status" value="1"/>
</dbReference>
<evidence type="ECO:0000259" key="1">
    <source>
        <dbReference type="PROSITE" id="PS51186"/>
    </source>
</evidence>
<dbReference type="PANTHER" id="PTHR43415:SF3">
    <property type="entry name" value="GNAT-FAMILY ACETYLTRANSFERASE"/>
    <property type="match status" value="1"/>
</dbReference>
<dbReference type="Gene3D" id="3.40.630.30">
    <property type="match status" value="1"/>
</dbReference>
<accession>A0A6N9NQN9</accession>
<name>A0A6N9NQN9_9FLAO</name>
<feature type="domain" description="N-acetyltransferase" evidence="1">
    <location>
        <begin position="7"/>
        <end position="171"/>
    </location>
</feature>
<proteinExistence type="predicted"/>
<keyword evidence="3" id="KW-1185">Reference proteome</keyword>
<protein>
    <submittedName>
        <fullName evidence="2">GNAT family N-acetyltransferase</fullName>
    </submittedName>
</protein>
<dbReference type="Proteomes" id="UP000470771">
    <property type="component" value="Unassembled WGS sequence"/>
</dbReference>
<organism evidence="2 3">
    <name type="scientific">Acidiluteibacter ferrifornacis</name>
    <dbReference type="NCBI Taxonomy" id="2692424"/>
    <lineage>
        <taxon>Bacteria</taxon>
        <taxon>Pseudomonadati</taxon>
        <taxon>Bacteroidota</taxon>
        <taxon>Flavobacteriia</taxon>
        <taxon>Flavobacteriales</taxon>
        <taxon>Cryomorphaceae</taxon>
        <taxon>Acidiluteibacter</taxon>
    </lineage>
</organism>
<comment type="caution">
    <text evidence="2">The sequence shown here is derived from an EMBL/GenBank/DDBJ whole genome shotgun (WGS) entry which is preliminary data.</text>
</comment>
<dbReference type="EMBL" id="WWNE01000009">
    <property type="protein sequence ID" value="NBG66725.1"/>
    <property type="molecule type" value="Genomic_DNA"/>
</dbReference>
<evidence type="ECO:0000313" key="2">
    <source>
        <dbReference type="EMBL" id="NBG66725.1"/>
    </source>
</evidence>
<evidence type="ECO:0000313" key="3">
    <source>
        <dbReference type="Proteomes" id="UP000470771"/>
    </source>
</evidence>
<sequence length="171" mass="19440">MQEHPKVILRAMEPQDLELLFSWENNPDNWPVSGTLAPFSKYMLSQFIASPQDIFTNKQLRLMISLEDSNRCVGCVDLFEYDALSRRAGVGILIADENDKGKGYGTSALAALASYAKNTLNLHQLFCNIMIDNKASLKLFEQSGFELIGVKKDWQFIHGKWTDEAMYQKKL</sequence>
<gene>
    <name evidence="2" type="ORF">GQN54_11425</name>
</gene>
<dbReference type="RefSeq" id="WP_160633683.1">
    <property type="nucleotide sequence ID" value="NZ_WWNE01000009.1"/>
</dbReference>
<dbReference type="GO" id="GO:0016747">
    <property type="term" value="F:acyltransferase activity, transferring groups other than amino-acyl groups"/>
    <property type="evidence" value="ECO:0007669"/>
    <property type="project" value="InterPro"/>
</dbReference>
<dbReference type="SUPFAM" id="SSF55729">
    <property type="entry name" value="Acyl-CoA N-acyltransferases (Nat)"/>
    <property type="match status" value="1"/>
</dbReference>
<dbReference type="Pfam" id="PF13302">
    <property type="entry name" value="Acetyltransf_3"/>
    <property type="match status" value="1"/>
</dbReference>
<reference evidence="2 3" key="1">
    <citation type="submission" date="2019-12" db="EMBL/GenBank/DDBJ databases">
        <authorList>
            <person name="Zhao J."/>
        </authorList>
    </citation>
    <scope>NUCLEOTIDE SEQUENCE [LARGE SCALE GENOMIC DNA]</scope>
    <source>
        <strain evidence="2 3">S-15</strain>
    </source>
</reference>
<dbReference type="AlphaFoldDB" id="A0A6N9NQN9"/>
<keyword evidence="2" id="KW-0808">Transferase</keyword>
<dbReference type="InterPro" id="IPR000182">
    <property type="entry name" value="GNAT_dom"/>
</dbReference>
<dbReference type="InterPro" id="IPR016181">
    <property type="entry name" value="Acyl_CoA_acyltransferase"/>
</dbReference>